<dbReference type="Pfam" id="PF00379">
    <property type="entry name" value="Chitin_bind_4"/>
    <property type="match status" value="1"/>
</dbReference>
<keyword evidence="1 2" id="KW-0193">Cuticle</keyword>
<organism evidence="5 6">
    <name type="scientific">Aphidius gifuensis</name>
    <name type="common">Parasitoid wasp</name>
    <dbReference type="NCBI Taxonomy" id="684658"/>
    <lineage>
        <taxon>Eukaryota</taxon>
        <taxon>Metazoa</taxon>
        <taxon>Ecdysozoa</taxon>
        <taxon>Arthropoda</taxon>
        <taxon>Hexapoda</taxon>
        <taxon>Insecta</taxon>
        <taxon>Pterygota</taxon>
        <taxon>Neoptera</taxon>
        <taxon>Endopterygota</taxon>
        <taxon>Hymenoptera</taxon>
        <taxon>Apocrita</taxon>
        <taxon>Ichneumonoidea</taxon>
        <taxon>Braconidae</taxon>
        <taxon>Aphidiinae</taxon>
        <taxon>Aphidius</taxon>
    </lineage>
</organism>
<dbReference type="PRINTS" id="PR00947">
    <property type="entry name" value="CUTICLE"/>
</dbReference>
<reference evidence="5 6" key="1">
    <citation type="submission" date="2020-08" db="EMBL/GenBank/DDBJ databases">
        <title>Aphidius gifuensis genome sequencing and assembly.</title>
        <authorList>
            <person name="Du Z."/>
        </authorList>
    </citation>
    <scope>NUCLEOTIDE SEQUENCE [LARGE SCALE GENOMIC DNA]</scope>
    <source>
        <strain evidence="5">YNYX2018</strain>
        <tissue evidence="5">Adults</tissue>
    </source>
</reference>
<evidence type="ECO:0000256" key="4">
    <source>
        <dbReference type="SAM" id="SignalP"/>
    </source>
</evidence>
<evidence type="ECO:0000313" key="5">
    <source>
        <dbReference type="EMBL" id="KAF7987547.1"/>
    </source>
</evidence>
<dbReference type="PANTHER" id="PTHR12236:SF86">
    <property type="entry name" value="CCP84AC-RELATED"/>
    <property type="match status" value="1"/>
</dbReference>
<dbReference type="GO" id="GO:0005615">
    <property type="term" value="C:extracellular space"/>
    <property type="evidence" value="ECO:0007669"/>
    <property type="project" value="TreeGrafter"/>
</dbReference>
<feature type="chain" id="PRO_5032531822" description="Cuticular protein" evidence="4">
    <location>
        <begin position="17"/>
        <end position="222"/>
    </location>
</feature>
<feature type="region of interest" description="Disordered" evidence="3">
    <location>
        <begin position="23"/>
        <end position="46"/>
    </location>
</feature>
<proteinExistence type="predicted"/>
<keyword evidence="4" id="KW-0732">Signal</keyword>
<sequence>MNSIIVFAVFLAIAQAEVISASTSSTITDTERDRDQPDTLIQTEPYDANPQYSYSYSVADGLTGDNKAQEETRNGDQVRGSYSLVEPTGSRRIVSYASDPLNGFNAVIQRDPTVTLSARTIATAPVYRSSQTGQIIDQQSGPTAVFATANANVHRQSTLVSSSSPYLSSGLGVNVRASSLYNNQPVIGNLAYGPLGLTRSRYSLVRKVEEQEVEYLWRFMDS</sequence>
<evidence type="ECO:0000256" key="3">
    <source>
        <dbReference type="SAM" id="MobiDB-lite"/>
    </source>
</evidence>
<evidence type="ECO:0008006" key="7">
    <source>
        <dbReference type="Google" id="ProtNLM"/>
    </source>
</evidence>
<dbReference type="InterPro" id="IPR000618">
    <property type="entry name" value="Insect_cuticle"/>
</dbReference>
<comment type="caution">
    <text evidence="5">The sequence shown here is derived from an EMBL/GenBank/DDBJ whole genome shotgun (WGS) entry which is preliminary data.</text>
</comment>
<feature type="signal peptide" evidence="4">
    <location>
        <begin position="1"/>
        <end position="16"/>
    </location>
</feature>
<dbReference type="PANTHER" id="PTHR12236">
    <property type="entry name" value="STRUCTURAL CONTITUENT OF CUTICLE"/>
    <property type="match status" value="1"/>
</dbReference>
<dbReference type="GO" id="GO:0031012">
    <property type="term" value="C:extracellular matrix"/>
    <property type="evidence" value="ECO:0007669"/>
    <property type="project" value="TreeGrafter"/>
</dbReference>
<evidence type="ECO:0000313" key="6">
    <source>
        <dbReference type="Proteomes" id="UP000639338"/>
    </source>
</evidence>
<evidence type="ECO:0000256" key="1">
    <source>
        <dbReference type="ARBA" id="ARBA00022460"/>
    </source>
</evidence>
<keyword evidence="6" id="KW-1185">Reference proteome</keyword>
<name>A0A834XL01_APHGI</name>
<dbReference type="InterPro" id="IPR051217">
    <property type="entry name" value="Insect_Cuticle_Struc_Prot"/>
</dbReference>
<accession>A0A834XL01</accession>
<dbReference type="EMBL" id="JACMRX010000006">
    <property type="protein sequence ID" value="KAF7987547.1"/>
    <property type="molecule type" value="Genomic_DNA"/>
</dbReference>
<dbReference type="OrthoDB" id="10071059at2759"/>
<dbReference type="PROSITE" id="PS51155">
    <property type="entry name" value="CHIT_BIND_RR_2"/>
    <property type="match status" value="1"/>
</dbReference>
<dbReference type="Proteomes" id="UP000639338">
    <property type="component" value="Unassembled WGS sequence"/>
</dbReference>
<protein>
    <recommendedName>
        <fullName evidence="7">Cuticular protein</fullName>
    </recommendedName>
</protein>
<evidence type="ECO:0000256" key="2">
    <source>
        <dbReference type="PROSITE-ProRule" id="PRU00497"/>
    </source>
</evidence>
<gene>
    <name evidence="5" type="ORF">HCN44_003309</name>
</gene>
<dbReference type="GO" id="GO:0042302">
    <property type="term" value="F:structural constituent of cuticle"/>
    <property type="evidence" value="ECO:0007669"/>
    <property type="project" value="UniProtKB-UniRule"/>
</dbReference>
<dbReference type="AlphaFoldDB" id="A0A834XL01"/>